<dbReference type="GeneID" id="93028672"/>
<protein>
    <submittedName>
        <fullName evidence="1">Uncharacterized protein</fullName>
    </submittedName>
</protein>
<dbReference type="RefSeq" id="WP_151048728.1">
    <property type="nucleotide sequence ID" value="NZ_CABVPN010000016.1"/>
</dbReference>
<evidence type="ECO:0000313" key="1">
    <source>
        <dbReference type="EMBL" id="VWB75693.1"/>
    </source>
</evidence>
<evidence type="ECO:0000313" key="2">
    <source>
        <dbReference type="Proteomes" id="UP000494125"/>
    </source>
</evidence>
<dbReference type="EMBL" id="CABVPN010000016">
    <property type="protein sequence ID" value="VWB75693.1"/>
    <property type="molecule type" value="Genomic_DNA"/>
</dbReference>
<gene>
    <name evidence="1" type="ORF">BDI24065_03599</name>
</gene>
<reference evidence="1 2" key="1">
    <citation type="submission" date="2019-09" db="EMBL/GenBank/DDBJ databases">
        <authorList>
            <person name="Depoorter E."/>
        </authorList>
    </citation>
    <scope>NUCLEOTIDE SEQUENCE [LARGE SCALE GENOMIC DNA]</scope>
    <source>
        <strain evidence="1">LMG 24065</strain>
    </source>
</reference>
<sequence>MKIDNEELQAVSAVAMETPPYAAPRYAAIGGEYKAVPKERLRAAGWKITKTMPPVTQVVPDTWVDMETGEIITKLEARKRGIKLPGARSTSEKALALGERLAGCTPSERPFVRYLLEMRNHRGGLIRPLRDLLDLWIARECPGIRSTDKARKQKQLQSIIERRKLMVSDVTMAKDLQVLNPNITKQGILEEGATAYAKWAARPRP</sequence>
<dbReference type="Proteomes" id="UP000494125">
    <property type="component" value="Unassembled WGS sequence"/>
</dbReference>
<keyword evidence="2" id="KW-1185">Reference proteome</keyword>
<accession>A0A6P2LY46</accession>
<organism evidence="1 2">
    <name type="scientific">Burkholderia diffusa</name>
    <dbReference type="NCBI Taxonomy" id="488732"/>
    <lineage>
        <taxon>Bacteria</taxon>
        <taxon>Pseudomonadati</taxon>
        <taxon>Pseudomonadota</taxon>
        <taxon>Betaproteobacteria</taxon>
        <taxon>Burkholderiales</taxon>
        <taxon>Burkholderiaceae</taxon>
        <taxon>Burkholderia</taxon>
        <taxon>Burkholderia cepacia complex</taxon>
    </lineage>
</organism>
<dbReference type="AlphaFoldDB" id="A0A6P2LY46"/>
<name>A0A6P2LY46_9BURK</name>
<proteinExistence type="predicted"/>